<gene>
    <name evidence="3" type="ORF">E6H04_12660</name>
</gene>
<sequence>MATVEFAPRSLNEDFEDISEKDENATLRKVQLLATNPEFGKALTGEFVGLRRLTCGRHRIIYRHHRESDTWFILMVGLRMEGDADDVYATAGRLLRAGRLDAAAAQLRAAEERNRKLLEDIKTQISERRGRREAKKPRK</sequence>
<dbReference type="InterPro" id="IPR007712">
    <property type="entry name" value="RelE/ParE_toxin"/>
</dbReference>
<accession>A0A537J452</accession>
<reference evidence="3 4" key="1">
    <citation type="journal article" date="2019" name="Nat. Microbiol.">
        <title>Mediterranean grassland soil C-N compound turnover is dependent on rainfall and depth, and is mediated by genomically divergent microorganisms.</title>
        <authorList>
            <person name="Diamond S."/>
            <person name="Andeer P.F."/>
            <person name="Li Z."/>
            <person name="Crits-Christoph A."/>
            <person name="Burstein D."/>
            <person name="Anantharaman K."/>
            <person name="Lane K.R."/>
            <person name="Thomas B.C."/>
            <person name="Pan C."/>
            <person name="Northen T.R."/>
            <person name="Banfield J.F."/>
        </authorList>
    </citation>
    <scope>NUCLEOTIDE SEQUENCE [LARGE SCALE GENOMIC DNA]</scope>
    <source>
        <strain evidence="3">NP_7</strain>
    </source>
</reference>
<proteinExistence type="predicted"/>
<comment type="caution">
    <text evidence="3">The sequence shown here is derived from an EMBL/GenBank/DDBJ whole genome shotgun (WGS) entry which is preliminary data.</text>
</comment>
<evidence type="ECO:0000313" key="4">
    <source>
        <dbReference type="Proteomes" id="UP000320048"/>
    </source>
</evidence>
<dbReference type="EMBL" id="VBAO01000384">
    <property type="protein sequence ID" value="TMI78330.1"/>
    <property type="molecule type" value="Genomic_DNA"/>
</dbReference>
<dbReference type="InterPro" id="IPR035093">
    <property type="entry name" value="RelE/ParE_toxin_dom_sf"/>
</dbReference>
<feature type="coiled-coil region" evidence="2">
    <location>
        <begin position="100"/>
        <end position="127"/>
    </location>
</feature>
<dbReference type="SUPFAM" id="SSF143011">
    <property type="entry name" value="RelE-like"/>
    <property type="match status" value="1"/>
</dbReference>
<dbReference type="AlphaFoldDB" id="A0A537J452"/>
<name>A0A537J452_9BACT</name>
<evidence type="ECO:0000313" key="3">
    <source>
        <dbReference type="EMBL" id="TMI78330.1"/>
    </source>
</evidence>
<organism evidence="3 4">
    <name type="scientific">Candidatus Segetimicrobium genomatis</name>
    <dbReference type="NCBI Taxonomy" id="2569760"/>
    <lineage>
        <taxon>Bacteria</taxon>
        <taxon>Bacillati</taxon>
        <taxon>Candidatus Sysuimicrobiota</taxon>
        <taxon>Candidatus Sysuimicrobiia</taxon>
        <taxon>Candidatus Sysuimicrobiales</taxon>
        <taxon>Candidatus Segetimicrobiaceae</taxon>
        <taxon>Candidatus Segetimicrobium</taxon>
    </lineage>
</organism>
<evidence type="ECO:0000256" key="2">
    <source>
        <dbReference type="SAM" id="Coils"/>
    </source>
</evidence>
<dbReference type="Proteomes" id="UP000320048">
    <property type="component" value="Unassembled WGS sequence"/>
</dbReference>
<dbReference type="Pfam" id="PF05016">
    <property type="entry name" value="ParE_toxin"/>
    <property type="match status" value="1"/>
</dbReference>
<evidence type="ECO:0000256" key="1">
    <source>
        <dbReference type="ARBA" id="ARBA00022649"/>
    </source>
</evidence>
<protein>
    <submittedName>
        <fullName evidence="3">Type II toxin-antitoxin system RelE/ParE family toxin</fullName>
    </submittedName>
</protein>
<keyword evidence="1" id="KW-1277">Toxin-antitoxin system</keyword>
<keyword evidence="2" id="KW-0175">Coiled coil</keyword>
<dbReference type="Gene3D" id="3.30.2310.20">
    <property type="entry name" value="RelE-like"/>
    <property type="match status" value="1"/>
</dbReference>